<accession>A0A0C3QUU0</accession>
<dbReference type="ESTHER" id="9homo-a0a0c3quu0">
    <property type="family name" value="Fungal_carboxylesterase_lipase"/>
</dbReference>
<dbReference type="PANTHER" id="PTHR45570:SF1">
    <property type="entry name" value="CARBOXYLIC ESTER HYDROLASE"/>
    <property type="match status" value="1"/>
</dbReference>
<sequence length="524" mass="54182">MRFSTTLLSLLSLTSLSAYASPIKKPNAELVERKNGRMVVNNNLGQAYGVPVGDGSVYRFSVRYATAARFADPVVASQWIMPNNDSAALPLACPQSGLGASEYSEDCLYAVVYVPTSVLNNPSSAPVYMWFHGGSFYAGSATDPGLDGSKLAKSMNGIVVFAQYRLGVLGWLPPSTASTASGNLGVKDAIAALKFAKQTLSYFGSNGKVTVGGQSSGGHMVRSLLASPEAVNYFQGATLHGDPVQWAFLKNSVYQSLQTTFYSSLCSGGNLACMKSKSVSDILDAQDSFIFNGVAYYVDPSVGNGEPLRPVVDGTTIKYTLTTTFPPTKRPVLMTTNKNEGGQAVGQWFPQGLTTDAFLPSIQGTLGNDRAQTVNDSPYYNPTGSNLVEPYVQNGDVTLGRTGPVALLTDGTFVAVATLGVFAVGHAEAVVGVDVGTGDASGMAVFGGVMHGAYDVTRIPGLFLGLPAMGLRSVDVHGVRGAVVAVAATVDVAAGSEAGGSTGGRVLEGVGGITRPGSKGVGVG</sequence>
<keyword evidence="4" id="KW-1185">Reference proteome</keyword>
<proteinExistence type="predicted"/>
<dbReference type="HOGENOM" id="CLU_519912_0_0_1"/>
<evidence type="ECO:0000259" key="2">
    <source>
        <dbReference type="Pfam" id="PF00135"/>
    </source>
</evidence>
<feature type="chain" id="PRO_5002168640" description="Carboxylesterase type B domain-containing protein" evidence="1">
    <location>
        <begin position="21"/>
        <end position="524"/>
    </location>
</feature>
<dbReference type="Proteomes" id="UP000054248">
    <property type="component" value="Unassembled WGS sequence"/>
</dbReference>
<keyword evidence="1" id="KW-0732">Signal</keyword>
<dbReference type="Pfam" id="PF00135">
    <property type="entry name" value="COesterase"/>
    <property type="match status" value="1"/>
</dbReference>
<dbReference type="AlphaFoldDB" id="A0A0C3QUU0"/>
<dbReference type="SUPFAM" id="SSF53474">
    <property type="entry name" value="alpha/beta-Hydrolases"/>
    <property type="match status" value="1"/>
</dbReference>
<dbReference type="InterPro" id="IPR002018">
    <property type="entry name" value="CarbesteraseB"/>
</dbReference>
<dbReference type="OrthoDB" id="408631at2759"/>
<feature type="signal peptide" evidence="1">
    <location>
        <begin position="1"/>
        <end position="20"/>
    </location>
</feature>
<organism evidence="3 4">
    <name type="scientific">Tulasnella calospora MUT 4182</name>
    <dbReference type="NCBI Taxonomy" id="1051891"/>
    <lineage>
        <taxon>Eukaryota</taxon>
        <taxon>Fungi</taxon>
        <taxon>Dikarya</taxon>
        <taxon>Basidiomycota</taxon>
        <taxon>Agaricomycotina</taxon>
        <taxon>Agaricomycetes</taxon>
        <taxon>Cantharellales</taxon>
        <taxon>Tulasnellaceae</taxon>
        <taxon>Tulasnella</taxon>
    </lineage>
</organism>
<dbReference type="STRING" id="1051891.A0A0C3QUU0"/>
<dbReference type="InterPro" id="IPR029058">
    <property type="entry name" value="AB_hydrolase_fold"/>
</dbReference>
<dbReference type="Gene3D" id="3.40.50.1820">
    <property type="entry name" value="alpha/beta hydrolase"/>
    <property type="match status" value="1"/>
</dbReference>
<feature type="domain" description="Carboxylesterase type B" evidence="2">
    <location>
        <begin position="45"/>
        <end position="352"/>
    </location>
</feature>
<reference evidence="4" key="2">
    <citation type="submission" date="2015-01" db="EMBL/GenBank/DDBJ databases">
        <title>Evolutionary Origins and Diversification of the Mycorrhizal Mutualists.</title>
        <authorList>
            <consortium name="DOE Joint Genome Institute"/>
            <consortium name="Mycorrhizal Genomics Consortium"/>
            <person name="Kohler A."/>
            <person name="Kuo A."/>
            <person name="Nagy L.G."/>
            <person name="Floudas D."/>
            <person name="Copeland A."/>
            <person name="Barry K.W."/>
            <person name="Cichocki N."/>
            <person name="Veneault-Fourrey C."/>
            <person name="LaButti K."/>
            <person name="Lindquist E.A."/>
            <person name="Lipzen A."/>
            <person name="Lundell T."/>
            <person name="Morin E."/>
            <person name="Murat C."/>
            <person name="Riley R."/>
            <person name="Ohm R."/>
            <person name="Sun H."/>
            <person name="Tunlid A."/>
            <person name="Henrissat B."/>
            <person name="Grigoriev I.V."/>
            <person name="Hibbett D.S."/>
            <person name="Martin F."/>
        </authorList>
    </citation>
    <scope>NUCLEOTIDE SEQUENCE [LARGE SCALE GENOMIC DNA]</scope>
    <source>
        <strain evidence="4">MUT 4182</strain>
    </source>
</reference>
<evidence type="ECO:0000313" key="4">
    <source>
        <dbReference type="Proteomes" id="UP000054248"/>
    </source>
</evidence>
<evidence type="ECO:0000313" key="3">
    <source>
        <dbReference type="EMBL" id="KIO33221.1"/>
    </source>
</evidence>
<gene>
    <name evidence="3" type="ORF">M407DRAFT_4015</name>
</gene>
<name>A0A0C3QUU0_9AGAM</name>
<dbReference type="PANTHER" id="PTHR45570">
    <property type="entry name" value="CARBOXYLIC ESTER HYDROLASE"/>
    <property type="match status" value="1"/>
</dbReference>
<protein>
    <recommendedName>
        <fullName evidence="2">Carboxylesterase type B domain-containing protein</fullName>
    </recommendedName>
</protein>
<evidence type="ECO:0000256" key="1">
    <source>
        <dbReference type="SAM" id="SignalP"/>
    </source>
</evidence>
<reference evidence="3 4" key="1">
    <citation type="submission" date="2014-04" db="EMBL/GenBank/DDBJ databases">
        <authorList>
            <consortium name="DOE Joint Genome Institute"/>
            <person name="Kuo A."/>
            <person name="Girlanda M."/>
            <person name="Perotto S."/>
            <person name="Kohler A."/>
            <person name="Nagy L.G."/>
            <person name="Floudas D."/>
            <person name="Copeland A."/>
            <person name="Barry K.W."/>
            <person name="Cichocki N."/>
            <person name="Veneault-Fourrey C."/>
            <person name="LaButti K."/>
            <person name="Lindquist E.A."/>
            <person name="Lipzen A."/>
            <person name="Lundell T."/>
            <person name="Morin E."/>
            <person name="Murat C."/>
            <person name="Sun H."/>
            <person name="Tunlid A."/>
            <person name="Henrissat B."/>
            <person name="Grigoriev I.V."/>
            <person name="Hibbett D.S."/>
            <person name="Martin F."/>
            <person name="Nordberg H.P."/>
            <person name="Cantor M.N."/>
            <person name="Hua S.X."/>
        </authorList>
    </citation>
    <scope>NUCLEOTIDE SEQUENCE [LARGE SCALE GENOMIC DNA]</scope>
    <source>
        <strain evidence="3 4">MUT 4182</strain>
    </source>
</reference>
<dbReference type="EMBL" id="KN822949">
    <property type="protein sequence ID" value="KIO33221.1"/>
    <property type="molecule type" value="Genomic_DNA"/>
</dbReference>